<dbReference type="InterPro" id="IPR029068">
    <property type="entry name" value="Glyas_Bleomycin-R_OHBP_Dase"/>
</dbReference>
<proteinExistence type="predicted"/>
<dbReference type="EMBL" id="RSDW01000001">
    <property type="protein sequence ID" value="RSL18036.1"/>
    <property type="molecule type" value="Genomic_DNA"/>
</dbReference>
<sequence>MSTELDHIFVCTDPGAPAAEELVRFGLREGPPNTHPGQGTACRRFAFFNAMLELFWVCDEAEAQNEGTRRTQLWERWSHRESGASPFGVCLRPADPEKAKPPFPAWRYQPIYLSDPLAMYIAETGVEEPMWVFLGFLRRTDREHWFVEHPIGIREITGVTLTTPAALRSAASTVAVENGVLCIREGAKHLLEIEFDGKRRGQTADFRPHLPLIFRF</sequence>
<dbReference type="AlphaFoldDB" id="A0A428MMB7"/>
<gene>
    <name evidence="2" type="ORF">EDE15_3592</name>
</gene>
<evidence type="ECO:0000313" key="2">
    <source>
        <dbReference type="EMBL" id="RSL18036.1"/>
    </source>
</evidence>
<dbReference type="Proteomes" id="UP000269669">
    <property type="component" value="Unassembled WGS sequence"/>
</dbReference>
<dbReference type="RefSeq" id="WP_125486447.1">
    <property type="nucleotide sequence ID" value="NZ_RSDW01000001.1"/>
</dbReference>
<dbReference type="OrthoDB" id="120898at2"/>
<comment type="caution">
    <text evidence="2">The sequence shown here is derived from an EMBL/GenBank/DDBJ whole genome shotgun (WGS) entry which is preliminary data.</text>
</comment>
<dbReference type="InterPro" id="IPR025870">
    <property type="entry name" value="Glyoxalase-like_dom"/>
</dbReference>
<reference evidence="2 3" key="1">
    <citation type="submission" date="2018-12" db="EMBL/GenBank/DDBJ databases">
        <title>Sequencing of bacterial isolates from soil warming experiment in Harvard Forest, Massachusetts, USA.</title>
        <authorList>
            <person name="Deangelis K."/>
        </authorList>
    </citation>
    <scope>NUCLEOTIDE SEQUENCE [LARGE SCALE GENOMIC DNA]</scope>
    <source>
        <strain evidence="2 3">EB153</strain>
    </source>
</reference>
<organism evidence="2 3">
    <name type="scientific">Edaphobacter aggregans</name>
    <dbReference type="NCBI Taxonomy" id="570835"/>
    <lineage>
        <taxon>Bacteria</taxon>
        <taxon>Pseudomonadati</taxon>
        <taxon>Acidobacteriota</taxon>
        <taxon>Terriglobia</taxon>
        <taxon>Terriglobales</taxon>
        <taxon>Acidobacteriaceae</taxon>
        <taxon>Edaphobacter</taxon>
    </lineage>
</organism>
<evidence type="ECO:0000313" key="3">
    <source>
        <dbReference type="Proteomes" id="UP000269669"/>
    </source>
</evidence>
<evidence type="ECO:0000259" key="1">
    <source>
        <dbReference type="Pfam" id="PF13468"/>
    </source>
</evidence>
<dbReference type="Gene3D" id="3.10.180.10">
    <property type="entry name" value="2,3-Dihydroxybiphenyl 1,2-Dioxygenase, domain 1"/>
    <property type="match status" value="1"/>
</dbReference>
<keyword evidence="3" id="KW-1185">Reference proteome</keyword>
<protein>
    <submittedName>
        <fullName evidence="2">Glyoxalase-like protein</fullName>
    </submittedName>
</protein>
<dbReference type="Pfam" id="PF13468">
    <property type="entry name" value="Glyoxalase_3"/>
    <property type="match status" value="1"/>
</dbReference>
<name>A0A428MMB7_9BACT</name>
<feature type="domain" description="Glyoxalase-like" evidence="1">
    <location>
        <begin position="5"/>
        <end position="166"/>
    </location>
</feature>
<accession>A0A428MMB7</accession>